<dbReference type="InterPro" id="IPR029063">
    <property type="entry name" value="SAM-dependent_MTases_sf"/>
</dbReference>
<protein>
    <submittedName>
        <fullName evidence="1">DUF938 domain-containing protein</fullName>
    </submittedName>
</protein>
<proteinExistence type="predicted"/>
<dbReference type="Proteomes" id="UP000681594">
    <property type="component" value="Unassembled WGS sequence"/>
</dbReference>
<dbReference type="InterPro" id="IPR010342">
    <property type="entry name" value="DUF938"/>
</dbReference>
<comment type="caution">
    <text evidence="1">The sequence shown here is derived from an EMBL/GenBank/DDBJ whole genome shotgun (WGS) entry which is preliminary data.</text>
</comment>
<dbReference type="Gene3D" id="3.40.50.150">
    <property type="entry name" value="Vaccinia Virus protein VP39"/>
    <property type="match status" value="1"/>
</dbReference>
<evidence type="ECO:0000313" key="2">
    <source>
        <dbReference type="Proteomes" id="UP000681594"/>
    </source>
</evidence>
<reference evidence="1 2" key="1">
    <citation type="submission" date="2021-03" db="EMBL/GenBank/DDBJ databases">
        <authorList>
            <person name="So Y."/>
        </authorList>
    </citation>
    <scope>NUCLEOTIDE SEQUENCE [LARGE SCALE GENOMIC DNA]</scope>
    <source>
        <strain evidence="1 2">SSH11</strain>
    </source>
</reference>
<name>A0ABS4ABV5_9PROT</name>
<keyword evidence="2" id="KW-1185">Reference proteome</keyword>
<dbReference type="SUPFAM" id="SSF53335">
    <property type="entry name" value="S-adenosyl-L-methionine-dependent methyltransferases"/>
    <property type="match status" value="1"/>
</dbReference>
<organism evidence="1 2">
    <name type="scientific">Pararoseomonas baculiformis</name>
    <dbReference type="NCBI Taxonomy" id="2820812"/>
    <lineage>
        <taxon>Bacteria</taxon>
        <taxon>Pseudomonadati</taxon>
        <taxon>Pseudomonadota</taxon>
        <taxon>Alphaproteobacteria</taxon>
        <taxon>Acetobacterales</taxon>
        <taxon>Acetobacteraceae</taxon>
        <taxon>Pararoseomonas</taxon>
    </lineage>
</organism>
<gene>
    <name evidence="1" type="ORF">J8J14_06830</name>
</gene>
<accession>A0ABS4ABV5</accession>
<dbReference type="PANTHER" id="PTHR20974:SF0">
    <property type="entry name" value="UPF0585 PROTEIN CG18661"/>
    <property type="match status" value="1"/>
</dbReference>
<evidence type="ECO:0000313" key="1">
    <source>
        <dbReference type="EMBL" id="MBP0444492.1"/>
    </source>
</evidence>
<sequence length="205" mass="21479">MSQTTDDARRHAPAAARNREPILAVLREALPEKGVVLEVASGTGEHARHFAEALPGLTFQPSDPDPAARASIDAWGAGVANIRPALALDAVGEWPALAADAILCINMIHIAPWAACLGLFRGAAARLAPGAPLILYGPYRRGGRHTAPSNAAFDEDLRARDPSWGVRDLEAVAELAAARGFGPPQVHEMPANNLLLVFRAGAEGG</sequence>
<dbReference type="EMBL" id="JAGIZB010000005">
    <property type="protein sequence ID" value="MBP0444492.1"/>
    <property type="molecule type" value="Genomic_DNA"/>
</dbReference>
<dbReference type="RefSeq" id="WP_209378724.1">
    <property type="nucleotide sequence ID" value="NZ_JAGIZB010000005.1"/>
</dbReference>
<dbReference type="Pfam" id="PF06080">
    <property type="entry name" value="DUF938"/>
    <property type="match status" value="1"/>
</dbReference>
<dbReference type="PANTHER" id="PTHR20974">
    <property type="entry name" value="UPF0585 PROTEIN CG18661"/>
    <property type="match status" value="1"/>
</dbReference>